<dbReference type="PANTHER" id="PTHR22604:SF105">
    <property type="entry name" value="TRANS-1,2-DIHYDROBENZENE-1,2-DIOL DEHYDROGENASE"/>
    <property type="match status" value="1"/>
</dbReference>
<dbReference type="EMBL" id="JARAKH010000009">
    <property type="protein sequence ID" value="KAK8400700.1"/>
    <property type="molecule type" value="Genomic_DNA"/>
</dbReference>
<evidence type="ECO:0000256" key="1">
    <source>
        <dbReference type="ARBA" id="ARBA00010928"/>
    </source>
</evidence>
<dbReference type="Pfam" id="PF22725">
    <property type="entry name" value="GFO_IDH_MocA_C3"/>
    <property type="match status" value="1"/>
</dbReference>
<reference evidence="13 14" key="1">
    <citation type="submission" date="2023-03" db="EMBL/GenBank/DDBJ databases">
        <title>High-quality genome of Scylla paramamosain provides insights in environmental adaptation.</title>
        <authorList>
            <person name="Zhang L."/>
        </authorList>
    </citation>
    <scope>NUCLEOTIDE SEQUENCE [LARGE SCALE GENOMIC DNA]</scope>
    <source>
        <strain evidence="13">LZ_2023a</strain>
        <tissue evidence="13">Muscle</tissue>
    </source>
</reference>
<evidence type="ECO:0000256" key="3">
    <source>
        <dbReference type="ARBA" id="ARBA00038853"/>
    </source>
</evidence>
<dbReference type="EC" id="1.1.1.179" evidence="4"/>
<dbReference type="Gene3D" id="3.30.360.10">
    <property type="entry name" value="Dihydrodipicolinate Reductase, domain 2"/>
    <property type="match status" value="1"/>
</dbReference>
<dbReference type="AlphaFoldDB" id="A0AAW0ULW7"/>
<evidence type="ECO:0000256" key="7">
    <source>
        <dbReference type="ARBA" id="ARBA00042988"/>
    </source>
</evidence>
<dbReference type="GO" id="GO:0047837">
    <property type="term" value="F:D-xylose 1-dehydrogenase (NADP+) activity"/>
    <property type="evidence" value="ECO:0007669"/>
    <property type="project" value="UniProtKB-EC"/>
</dbReference>
<comment type="similarity">
    <text evidence="1">Belongs to the Gfo/Idh/MocA family.</text>
</comment>
<evidence type="ECO:0000256" key="5">
    <source>
        <dbReference type="ARBA" id="ARBA00040603"/>
    </source>
</evidence>
<organism evidence="13 14">
    <name type="scientific">Scylla paramamosain</name>
    <name type="common">Mud crab</name>
    <dbReference type="NCBI Taxonomy" id="85552"/>
    <lineage>
        <taxon>Eukaryota</taxon>
        <taxon>Metazoa</taxon>
        <taxon>Ecdysozoa</taxon>
        <taxon>Arthropoda</taxon>
        <taxon>Crustacea</taxon>
        <taxon>Multicrustacea</taxon>
        <taxon>Malacostraca</taxon>
        <taxon>Eumalacostraca</taxon>
        <taxon>Eucarida</taxon>
        <taxon>Decapoda</taxon>
        <taxon>Pleocyemata</taxon>
        <taxon>Brachyura</taxon>
        <taxon>Eubrachyura</taxon>
        <taxon>Portunoidea</taxon>
        <taxon>Portunidae</taxon>
        <taxon>Portuninae</taxon>
        <taxon>Scylla</taxon>
    </lineage>
</organism>
<dbReference type="SUPFAM" id="SSF55347">
    <property type="entry name" value="Glyceraldehyde-3-phosphate dehydrogenase-like, C-terminal domain"/>
    <property type="match status" value="1"/>
</dbReference>
<dbReference type="Gene3D" id="3.40.50.720">
    <property type="entry name" value="NAD(P)-binding Rossmann-like Domain"/>
    <property type="match status" value="1"/>
</dbReference>
<evidence type="ECO:0000313" key="14">
    <source>
        <dbReference type="Proteomes" id="UP001487740"/>
    </source>
</evidence>
<evidence type="ECO:0000256" key="4">
    <source>
        <dbReference type="ARBA" id="ARBA00038984"/>
    </source>
</evidence>
<keyword evidence="2" id="KW-0560">Oxidoreductase</keyword>
<evidence type="ECO:0000256" key="2">
    <source>
        <dbReference type="ARBA" id="ARBA00023002"/>
    </source>
</evidence>
<dbReference type="InterPro" id="IPR000683">
    <property type="entry name" value="Gfo/Idh/MocA-like_OxRdtase_N"/>
</dbReference>
<dbReference type="GO" id="GO:0047115">
    <property type="term" value="F:trans-1,2-dihydrobenzene-1,2-diol dehydrogenase activity"/>
    <property type="evidence" value="ECO:0007669"/>
    <property type="project" value="UniProtKB-EC"/>
</dbReference>
<dbReference type="InterPro" id="IPR050984">
    <property type="entry name" value="Gfo/Idh/MocA_domain"/>
</dbReference>
<feature type="domain" description="Gfo/Idh/MocA-like oxidoreductase N-terminal" evidence="11">
    <location>
        <begin position="4"/>
        <end position="121"/>
    </location>
</feature>
<comment type="catalytic activity">
    <reaction evidence="9">
        <text>(1R,2R)-1,2-dihydrobenzene-1,2-diol + NADP(+) = catechol + NADPH + H(+)</text>
        <dbReference type="Rhea" id="RHEA:16729"/>
        <dbReference type="ChEBI" id="CHEBI:10702"/>
        <dbReference type="ChEBI" id="CHEBI:15378"/>
        <dbReference type="ChEBI" id="CHEBI:18135"/>
        <dbReference type="ChEBI" id="CHEBI:57783"/>
        <dbReference type="ChEBI" id="CHEBI:58349"/>
        <dbReference type="EC" id="1.3.1.20"/>
    </reaction>
</comment>
<dbReference type="Pfam" id="PF01408">
    <property type="entry name" value="GFO_IDH_MocA"/>
    <property type="match status" value="1"/>
</dbReference>
<proteinExistence type="inferred from homology"/>
<sequence length="385" mass="42446">MATRWGIISAGLTSSDFVSAMQVLPKEEHQVVAVAARSLQDAKNFAAKFDIEKAYGSYTEVANDANVDVVYISTIQPYHLPVATEMLKAGKAVLCEKPLCMNVRETRQLIQTAQECGVFFMEAVWSRFFPVYKELSRRLKDGEIGEVVQVIASFGKNLPHVERLQRPETGGGVTLDNGIYPVQLTTLAMGGDKPLKVLAGGHLNKNGVDETISACLVYSNGRVASLSASMRADLPSEAFIVGTKGTIKVHCPMKCPEVMEGPWGKSIHPLPKNSLTFNSNNSEGMMYEAAEVRRCLNEGLLESPGMPHAESITLAEVMEQIRTQQGKIFWEILRSARQSRSVRVEEKLAVLYREENDELLRDLAYPQDGLVGTNGGRWLSRKPAN</sequence>
<dbReference type="EC" id="1.3.1.20" evidence="3"/>
<gene>
    <name evidence="13" type="ORF">O3P69_002477</name>
</gene>
<evidence type="ECO:0000256" key="10">
    <source>
        <dbReference type="ARBA" id="ARBA00049233"/>
    </source>
</evidence>
<name>A0AAW0ULW7_SCYPA</name>
<dbReference type="InterPro" id="IPR036291">
    <property type="entry name" value="NAD(P)-bd_dom_sf"/>
</dbReference>
<dbReference type="SUPFAM" id="SSF51735">
    <property type="entry name" value="NAD(P)-binding Rossmann-fold domains"/>
    <property type="match status" value="1"/>
</dbReference>
<evidence type="ECO:0000259" key="11">
    <source>
        <dbReference type="Pfam" id="PF01408"/>
    </source>
</evidence>
<keyword evidence="14" id="KW-1185">Reference proteome</keyword>
<comment type="caution">
    <text evidence="13">The sequence shown here is derived from an EMBL/GenBank/DDBJ whole genome shotgun (WGS) entry which is preliminary data.</text>
</comment>
<dbReference type="Proteomes" id="UP001487740">
    <property type="component" value="Unassembled WGS sequence"/>
</dbReference>
<dbReference type="InterPro" id="IPR055170">
    <property type="entry name" value="GFO_IDH_MocA-like_dom"/>
</dbReference>
<evidence type="ECO:0000259" key="12">
    <source>
        <dbReference type="Pfam" id="PF22725"/>
    </source>
</evidence>
<feature type="domain" description="GFO/IDH/MocA-like oxidoreductase" evidence="12">
    <location>
        <begin position="132"/>
        <end position="247"/>
    </location>
</feature>
<evidence type="ECO:0000256" key="9">
    <source>
        <dbReference type="ARBA" id="ARBA00047423"/>
    </source>
</evidence>
<evidence type="ECO:0000313" key="13">
    <source>
        <dbReference type="EMBL" id="KAK8400700.1"/>
    </source>
</evidence>
<evidence type="ECO:0000256" key="8">
    <source>
        <dbReference type="ARBA" id="ARBA00043025"/>
    </source>
</evidence>
<accession>A0AAW0ULW7</accession>
<protein>
    <recommendedName>
        <fullName evidence="5">Trans-1,2-dihydrobenzene-1,2-diol dehydrogenase</fullName>
        <ecNumber evidence="4">1.1.1.179</ecNumber>
        <ecNumber evidence="3">1.3.1.20</ecNumber>
    </recommendedName>
    <alternativeName>
        <fullName evidence="8">D-xylose 1-dehydrogenase</fullName>
    </alternativeName>
    <alternativeName>
        <fullName evidence="7">D-xylose-NADP dehydrogenase</fullName>
    </alternativeName>
    <alternativeName>
        <fullName evidence="6">Dimeric dihydrodiol dehydrogenase</fullName>
    </alternativeName>
</protein>
<dbReference type="GO" id="GO:0000166">
    <property type="term" value="F:nucleotide binding"/>
    <property type="evidence" value="ECO:0007669"/>
    <property type="project" value="InterPro"/>
</dbReference>
<evidence type="ECO:0000256" key="6">
    <source>
        <dbReference type="ARBA" id="ARBA00042926"/>
    </source>
</evidence>
<dbReference type="PANTHER" id="PTHR22604">
    <property type="entry name" value="OXIDOREDUCTASES"/>
    <property type="match status" value="1"/>
</dbReference>
<comment type="catalytic activity">
    <reaction evidence="10">
        <text>D-xylose + NADP(+) = D-xylono-1,5-lactone + NADPH + H(+)</text>
        <dbReference type="Rhea" id="RHEA:22000"/>
        <dbReference type="ChEBI" id="CHEBI:15378"/>
        <dbReference type="ChEBI" id="CHEBI:15867"/>
        <dbReference type="ChEBI" id="CHEBI:53455"/>
        <dbReference type="ChEBI" id="CHEBI:57783"/>
        <dbReference type="ChEBI" id="CHEBI:58349"/>
        <dbReference type="EC" id="1.1.1.179"/>
    </reaction>
</comment>